<organism evidence="1">
    <name type="scientific">Cacopsylla melanoneura</name>
    <dbReference type="NCBI Taxonomy" id="428564"/>
    <lineage>
        <taxon>Eukaryota</taxon>
        <taxon>Metazoa</taxon>
        <taxon>Ecdysozoa</taxon>
        <taxon>Arthropoda</taxon>
        <taxon>Hexapoda</taxon>
        <taxon>Insecta</taxon>
        <taxon>Pterygota</taxon>
        <taxon>Neoptera</taxon>
        <taxon>Paraneoptera</taxon>
        <taxon>Hemiptera</taxon>
        <taxon>Sternorrhyncha</taxon>
        <taxon>Psylloidea</taxon>
        <taxon>Psyllidae</taxon>
        <taxon>Psyllinae</taxon>
        <taxon>Cacopsylla</taxon>
    </lineage>
</organism>
<dbReference type="AlphaFoldDB" id="A0A8D8PW35"/>
<dbReference type="EMBL" id="HBUF01038753">
    <property type="protein sequence ID" value="CAG6617407.1"/>
    <property type="molecule type" value="Transcribed_RNA"/>
</dbReference>
<accession>A0A8D8PW35</accession>
<evidence type="ECO:0000313" key="1">
    <source>
        <dbReference type="EMBL" id="CAG6617407.1"/>
    </source>
</evidence>
<sequence>MLMTMRTGLELLIMPMRETIGGRTLCPSLTLIGSPDGRSTATTTSSPMMTVSPGRTALSCGAPTICPRPSLRLSPHHAPLPPTCGTIGIAPRRTFSFVRLPLLLTCKVRLSLLLISKVRIWHCYILTFKVRNGIATNLQGELALVLTYKVRTHISTNLQGDTAIATNLQGKN</sequence>
<name>A0A8D8PW35_9HEMI</name>
<reference evidence="1" key="1">
    <citation type="submission" date="2021-05" db="EMBL/GenBank/DDBJ databases">
        <authorList>
            <person name="Alioto T."/>
            <person name="Alioto T."/>
            <person name="Gomez Garrido J."/>
        </authorList>
    </citation>
    <scope>NUCLEOTIDE SEQUENCE</scope>
</reference>
<protein>
    <submittedName>
        <fullName evidence="1">Uncharacterized protein</fullName>
    </submittedName>
</protein>
<proteinExistence type="predicted"/>